<comment type="catalytic activity">
    <reaction evidence="1">
        <text>5-hydroxy-2-oxo-4-ureido-2,5-dihydro-1H-imidazole-5-carboxylate + H(+) = (S)-allantoin + CO2</text>
        <dbReference type="Rhea" id="RHEA:26301"/>
        <dbReference type="ChEBI" id="CHEBI:15378"/>
        <dbReference type="ChEBI" id="CHEBI:15678"/>
        <dbReference type="ChEBI" id="CHEBI:16526"/>
        <dbReference type="ChEBI" id="CHEBI:58639"/>
        <dbReference type="EC" id="4.1.1.97"/>
    </reaction>
</comment>
<evidence type="ECO:0000256" key="2">
    <source>
        <dbReference type="ARBA" id="ARBA00004754"/>
    </source>
</evidence>
<dbReference type="PANTHER" id="PTHR43466:SF1">
    <property type="entry name" value="2-OXO-4-HYDROXY-4-CARBOXY-5-UREIDOIMIDAZOLINE DECARBOXYLASE-RELATED"/>
    <property type="match status" value="1"/>
</dbReference>
<name>A0A1H5WHX2_9BACT</name>
<organism evidence="8 9">
    <name type="scientific">Bryocella elongata</name>
    <dbReference type="NCBI Taxonomy" id="863522"/>
    <lineage>
        <taxon>Bacteria</taxon>
        <taxon>Pseudomonadati</taxon>
        <taxon>Acidobacteriota</taxon>
        <taxon>Terriglobia</taxon>
        <taxon>Terriglobales</taxon>
        <taxon>Acidobacteriaceae</taxon>
        <taxon>Bryocella</taxon>
    </lineage>
</organism>
<dbReference type="NCBIfam" id="NF010372">
    <property type="entry name" value="PRK13798.1"/>
    <property type="match status" value="1"/>
</dbReference>
<dbReference type="InterPro" id="IPR018020">
    <property type="entry name" value="OHCU_decarboxylase"/>
</dbReference>
<evidence type="ECO:0000313" key="9">
    <source>
        <dbReference type="Proteomes" id="UP000236728"/>
    </source>
</evidence>
<proteinExistence type="predicted"/>
<dbReference type="EC" id="4.1.1.97" evidence="3"/>
<dbReference type="InterPro" id="IPR036778">
    <property type="entry name" value="OHCU_decarboxylase_sf"/>
</dbReference>
<dbReference type="GO" id="GO:0051997">
    <property type="term" value="F:2-oxo-4-hydroxy-4-carboxy-5-ureidoimidazoline decarboxylase activity"/>
    <property type="evidence" value="ECO:0007669"/>
    <property type="project" value="UniProtKB-EC"/>
</dbReference>
<dbReference type="RefSeq" id="WP_103932498.1">
    <property type="nucleotide sequence ID" value="NZ_FNVA01000002.1"/>
</dbReference>
<evidence type="ECO:0000256" key="3">
    <source>
        <dbReference type="ARBA" id="ARBA00012257"/>
    </source>
</evidence>
<dbReference type="GO" id="GO:0019628">
    <property type="term" value="P:urate catabolic process"/>
    <property type="evidence" value="ECO:0007669"/>
    <property type="project" value="TreeGrafter"/>
</dbReference>
<evidence type="ECO:0000259" key="7">
    <source>
        <dbReference type="Pfam" id="PF09349"/>
    </source>
</evidence>
<keyword evidence="6" id="KW-0456">Lyase</keyword>
<accession>A0A1H5WHX2</accession>
<reference evidence="8 9" key="1">
    <citation type="submission" date="2016-10" db="EMBL/GenBank/DDBJ databases">
        <authorList>
            <person name="de Groot N.N."/>
        </authorList>
    </citation>
    <scope>NUCLEOTIDE SEQUENCE [LARGE SCALE GENOMIC DNA]</scope>
    <source>
        <strain evidence="8 9">DSM 22489</strain>
    </source>
</reference>
<dbReference type="Gene3D" id="1.10.3330.10">
    <property type="entry name" value="Oxo-4-hydroxy-4-carboxy-5-ureidoimidazoline decarboxylase"/>
    <property type="match status" value="1"/>
</dbReference>
<dbReference type="PANTHER" id="PTHR43466">
    <property type="entry name" value="2-OXO-4-HYDROXY-4-CARBOXY-5-UREIDOIMIDAZOLINE DECARBOXYLASE-RELATED"/>
    <property type="match status" value="1"/>
</dbReference>
<gene>
    <name evidence="8" type="ORF">SAMN05421819_1583</name>
</gene>
<evidence type="ECO:0000256" key="5">
    <source>
        <dbReference type="ARBA" id="ARBA00022793"/>
    </source>
</evidence>
<dbReference type="SUPFAM" id="SSF158694">
    <property type="entry name" value="UraD-Like"/>
    <property type="match status" value="1"/>
</dbReference>
<evidence type="ECO:0000256" key="1">
    <source>
        <dbReference type="ARBA" id="ARBA00001163"/>
    </source>
</evidence>
<dbReference type="GO" id="GO:0006144">
    <property type="term" value="P:purine nucleobase metabolic process"/>
    <property type="evidence" value="ECO:0007669"/>
    <property type="project" value="UniProtKB-KW"/>
</dbReference>
<dbReference type="AlphaFoldDB" id="A0A1H5WHX2"/>
<dbReference type="Proteomes" id="UP000236728">
    <property type="component" value="Unassembled WGS sequence"/>
</dbReference>
<evidence type="ECO:0000256" key="4">
    <source>
        <dbReference type="ARBA" id="ARBA00022631"/>
    </source>
</evidence>
<dbReference type="InterPro" id="IPR017595">
    <property type="entry name" value="OHCU_decarboxylase-2"/>
</dbReference>
<evidence type="ECO:0000313" key="8">
    <source>
        <dbReference type="EMBL" id="SEF98900.1"/>
    </source>
</evidence>
<keyword evidence="4" id="KW-0659">Purine metabolism</keyword>
<dbReference type="Pfam" id="PF09349">
    <property type="entry name" value="OHCU_decarbox"/>
    <property type="match status" value="1"/>
</dbReference>
<protein>
    <recommendedName>
        <fullName evidence="3">2-oxo-4-hydroxy-4-carboxy-5-ureidoimidazoline decarboxylase</fullName>
        <ecNumber evidence="3">4.1.1.97</ecNumber>
    </recommendedName>
</protein>
<evidence type="ECO:0000256" key="6">
    <source>
        <dbReference type="ARBA" id="ARBA00023239"/>
    </source>
</evidence>
<sequence>MNDLSPTLEAFNDMTPAEAMMAILPCNGSRAWAEGMAAARPFHTASSLFAAADKVWWALPAHDWQQAFDSHPRIGEKLAMHATKQSLEWSAGEQAAAKPDEQMQATLAEGNREYEQKFGRIFIVCATGKNAPEMIEVLHRRLNNDPETELKETAEQQRQITQIRLRKWLGPLS</sequence>
<dbReference type="OrthoDB" id="9787041at2"/>
<comment type="pathway">
    <text evidence="2">Purine metabolism; urate degradation; (S)-allantoin from urate: step 3/3.</text>
</comment>
<dbReference type="NCBIfam" id="TIGR03180">
    <property type="entry name" value="UraD_2"/>
    <property type="match status" value="1"/>
</dbReference>
<keyword evidence="5" id="KW-0210">Decarboxylase</keyword>
<keyword evidence="9" id="KW-1185">Reference proteome</keyword>
<feature type="domain" description="Oxo-4-hydroxy-4-carboxy-5-ureidoimidazoline decarboxylase" evidence="7">
    <location>
        <begin position="12"/>
        <end position="166"/>
    </location>
</feature>
<dbReference type="EMBL" id="FNVA01000002">
    <property type="protein sequence ID" value="SEF98900.1"/>
    <property type="molecule type" value="Genomic_DNA"/>
</dbReference>